<feature type="region of interest" description="Disordered" evidence="1">
    <location>
        <begin position="79"/>
        <end position="98"/>
    </location>
</feature>
<reference evidence="2 3" key="1">
    <citation type="submission" date="2019-05" db="EMBL/GenBank/DDBJ databases">
        <title>Another draft genome of Portunus trituberculatus and its Hox gene families provides insights of decapod evolution.</title>
        <authorList>
            <person name="Jeong J.-H."/>
            <person name="Song I."/>
            <person name="Kim S."/>
            <person name="Choi T."/>
            <person name="Kim D."/>
            <person name="Ryu S."/>
            <person name="Kim W."/>
        </authorList>
    </citation>
    <scope>NUCLEOTIDE SEQUENCE [LARGE SCALE GENOMIC DNA]</scope>
    <source>
        <tissue evidence="2">Muscle</tissue>
    </source>
</reference>
<evidence type="ECO:0000313" key="3">
    <source>
        <dbReference type="Proteomes" id="UP000324222"/>
    </source>
</evidence>
<evidence type="ECO:0000256" key="1">
    <source>
        <dbReference type="SAM" id="MobiDB-lite"/>
    </source>
</evidence>
<name>A0A5B7JXV5_PORTR</name>
<proteinExistence type="predicted"/>
<dbReference type="Proteomes" id="UP000324222">
    <property type="component" value="Unassembled WGS sequence"/>
</dbReference>
<keyword evidence="3" id="KW-1185">Reference proteome</keyword>
<sequence length="137" mass="14513">MGGEEDSQRIPDSAEGQGARIGNAGSRTSLAEEWKGCEDSPGTDLWEARGSGQATRPRATHNLGDYPVPSRLISLSPSLSPSFSLPSSPLLSSPIPSSPLPSTPLPSHILVLPCRLHSTPFCVANYILHLLSIMLQS</sequence>
<feature type="compositionally biased region" description="Low complexity" evidence="1">
    <location>
        <begin position="79"/>
        <end position="95"/>
    </location>
</feature>
<dbReference type="EMBL" id="VSRR010112346">
    <property type="protein sequence ID" value="MPC98007.1"/>
    <property type="molecule type" value="Genomic_DNA"/>
</dbReference>
<feature type="region of interest" description="Disordered" evidence="1">
    <location>
        <begin position="1"/>
        <end position="67"/>
    </location>
</feature>
<dbReference type="AlphaFoldDB" id="A0A5B7JXV5"/>
<protein>
    <submittedName>
        <fullName evidence="2">Uncharacterized protein</fullName>
    </submittedName>
</protein>
<comment type="caution">
    <text evidence="2">The sequence shown here is derived from an EMBL/GenBank/DDBJ whole genome shotgun (WGS) entry which is preliminary data.</text>
</comment>
<accession>A0A5B7JXV5</accession>
<evidence type="ECO:0000313" key="2">
    <source>
        <dbReference type="EMBL" id="MPC98007.1"/>
    </source>
</evidence>
<organism evidence="2 3">
    <name type="scientific">Portunus trituberculatus</name>
    <name type="common">Swimming crab</name>
    <name type="synonym">Neptunus trituberculatus</name>
    <dbReference type="NCBI Taxonomy" id="210409"/>
    <lineage>
        <taxon>Eukaryota</taxon>
        <taxon>Metazoa</taxon>
        <taxon>Ecdysozoa</taxon>
        <taxon>Arthropoda</taxon>
        <taxon>Crustacea</taxon>
        <taxon>Multicrustacea</taxon>
        <taxon>Malacostraca</taxon>
        <taxon>Eumalacostraca</taxon>
        <taxon>Eucarida</taxon>
        <taxon>Decapoda</taxon>
        <taxon>Pleocyemata</taxon>
        <taxon>Brachyura</taxon>
        <taxon>Eubrachyura</taxon>
        <taxon>Portunoidea</taxon>
        <taxon>Portunidae</taxon>
        <taxon>Portuninae</taxon>
        <taxon>Portunus</taxon>
    </lineage>
</organism>
<gene>
    <name evidence="2" type="ORF">E2C01_093356</name>
</gene>